<dbReference type="InterPro" id="IPR053033">
    <property type="entry name" value="Androglobin-like"/>
</dbReference>
<dbReference type="AlphaFoldDB" id="A0A0B6YWC3"/>
<feature type="non-terminal residue" evidence="2">
    <location>
        <position position="156"/>
    </location>
</feature>
<feature type="region of interest" description="Disordered" evidence="1">
    <location>
        <begin position="58"/>
        <end position="114"/>
    </location>
</feature>
<name>A0A0B6YWC3_9EUPU</name>
<organism evidence="2">
    <name type="scientific">Arion vulgaris</name>
    <dbReference type="NCBI Taxonomy" id="1028688"/>
    <lineage>
        <taxon>Eukaryota</taxon>
        <taxon>Metazoa</taxon>
        <taxon>Spiralia</taxon>
        <taxon>Lophotrochozoa</taxon>
        <taxon>Mollusca</taxon>
        <taxon>Gastropoda</taxon>
        <taxon>Heterobranchia</taxon>
        <taxon>Euthyneura</taxon>
        <taxon>Panpulmonata</taxon>
        <taxon>Eupulmonata</taxon>
        <taxon>Stylommatophora</taxon>
        <taxon>Helicina</taxon>
        <taxon>Arionoidea</taxon>
        <taxon>Arionidae</taxon>
        <taxon>Arion</taxon>
    </lineage>
</organism>
<sequence>MSVIQCLTGWIPEAIPLQQGHINEVWELLKESLPEWKLPLQEWEKSIEDVDVNKKEEVTNEDLLKDVKDSKENVPKDGKEKVKHNKDAKDKSADKGGKDDKKDKRDKGKEKSIVDEFVIPEKPEVVMFATFSSTSKYPVKVTILGEMADASEKLRQ</sequence>
<evidence type="ECO:0000313" key="2">
    <source>
        <dbReference type="EMBL" id="CEK60503.1"/>
    </source>
</evidence>
<proteinExistence type="predicted"/>
<dbReference type="EMBL" id="HACG01013638">
    <property type="protein sequence ID" value="CEK60503.1"/>
    <property type="molecule type" value="Transcribed_RNA"/>
</dbReference>
<dbReference type="PANTHER" id="PTHR46298">
    <property type="entry name" value="ANDROGLOBIN"/>
    <property type="match status" value="1"/>
</dbReference>
<gene>
    <name evidence="2" type="primary">ORF39569</name>
</gene>
<reference evidence="2" key="1">
    <citation type="submission" date="2014-12" db="EMBL/GenBank/DDBJ databases">
        <title>Insight into the proteome of Arion vulgaris.</title>
        <authorList>
            <person name="Aradska J."/>
            <person name="Bulat T."/>
            <person name="Smidak R."/>
            <person name="Sarate P."/>
            <person name="Gangsoo J."/>
            <person name="Sialana F."/>
            <person name="Bilban M."/>
            <person name="Lubec G."/>
        </authorList>
    </citation>
    <scope>NUCLEOTIDE SEQUENCE</scope>
    <source>
        <tissue evidence="2">Skin</tissue>
    </source>
</reference>
<accession>A0A0B6YWC3</accession>
<protein>
    <submittedName>
        <fullName evidence="2">Uncharacterized protein</fullName>
    </submittedName>
</protein>
<dbReference type="PANTHER" id="PTHR46298:SF1">
    <property type="entry name" value="ANDROGLOBIN"/>
    <property type="match status" value="1"/>
</dbReference>
<evidence type="ECO:0000256" key="1">
    <source>
        <dbReference type="SAM" id="MobiDB-lite"/>
    </source>
</evidence>